<feature type="transmembrane region" description="Helical" evidence="1">
    <location>
        <begin position="61"/>
        <end position="80"/>
    </location>
</feature>
<feature type="chain" id="PRO_5015149726" evidence="2">
    <location>
        <begin position="17"/>
        <end position="175"/>
    </location>
</feature>
<evidence type="ECO:0000313" key="3">
    <source>
        <dbReference type="EMBL" id="PPS00967.1"/>
    </source>
</evidence>
<organism evidence="3 4">
    <name type="scientific">Gossypium barbadense</name>
    <name type="common">Sea Island cotton</name>
    <name type="synonym">Hibiscus barbadensis</name>
    <dbReference type="NCBI Taxonomy" id="3634"/>
    <lineage>
        <taxon>Eukaryota</taxon>
        <taxon>Viridiplantae</taxon>
        <taxon>Streptophyta</taxon>
        <taxon>Embryophyta</taxon>
        <taxon>Tracheophyta</taxon>
        <taxon>Spermatophyta</taxon>
        <taxon>Magnoliopsida</taxon>
        <taxon>eudicotyledons</taxon>
        <taxon>Gunneridae</taxon>
        <taxon>Pentapetalae</taxon>
        <taxon>rosids</taxon>
        <taxon>malvids</taxon>
        <taxon>Malvales</taxon>
        <taxon>Malvaceae</taxon>
        <taxon>Malvoideae</taxon>
        <taxon>Gossypium</taxon>
    </lineage>
</organism>
<keyword evidence="1" id="KW-0812">Transmembrane</keyword>
<name>A0A2P5XCB4_GOSBA</name>
<dbReference type="Proteomes" id="UP000239757">
    <property type="component" value="Unassembled WGS sequence"/>
</dbReference>
<keyword evidence="1" id="KW-1133">Transmembrane helix</keyword>
<gene>
    <name evidence="3" type="ORF">GOBAR_AA19699</name>
</gene>
<sequence length="175" mass="19650">MFMSLVVLSLLFPSSGQRLADQYEIHPKMLRGLFGLNIYSQKSNLIAIGPDEEFVPCQIDLIPFFVIIVVVFHLMVGLHWERPIDFHSFMSYCFSRPLSASDVVTTILAMKTALSILFRRNGGRMPVWLIEPDSVMPICWSLLKRSIAGSWKSAMLYLFHRVGVVVIAGANDGGS</sequence>
<evidence type="ECO:0000313" key="4">
    <source>
        <dbReference type="Proteomes" id="UP000239757"/>
    </source>
</evidence>
<dbReference type="EMBL" id="KZ665198">
    <property type="protein sequence ID" value="PPS00967.1"/>
    <property type="molecule type" value="Genomic_DNA"/>
</dbReference>
<protein>
    <submittedName>
        <fullName evidence="3">Uncharacterized protein</fullName>
    </submittedName>
</protein>
<keyword evidence="1" id="KW-0472">Membrane</keyword>
<proteinExistence type="predicted"/>
<dbReference type="AlphaFoldDB" id="A0A2P5XCB4"/>
<feature type="signal peptide" evidence="2">
    <location>
        <begin position="1"/>
        <end position="16"/>
    </location>
</feature>
<accession>A0A2P5XCB4</accession>
<reference evidence="3 4" key="1">
    <citation type="submission" date="2015-01" db="EMBL/GenBank/DDBJ databases">
        <title>Genome of allotetraploid Gossypium barbadense reveals genomic plasticity and fiber elongation in cotton evolution.</title>
        <authorList>
            <person name="Chen X."/>
            <person name="Liu X."/>
            <person name="Zhao B."/>
            <person name="Zheng H."/>
            <person name="Hu Y."/>
            <person name="Lu G."/>
            <person name="Yang C."/>
            <person name="Chen J."/>
            <person name="Shan C."/>
            <person name="Zhang L."/>
            <person name="Zhou Y."/>
            <person name="Wang L."/>
            <person name="Guo W."/>
            <person name="Bai Y."/>
            <person name="Ruan J."/>
            <person name="Shangguan X."/>
            <person name="Mao Y."/>
            <person name="Jiang J."/>
            <person name="Zhu Y."/>
            <person name="Lei J."/>
            <person name="Kang H."/>
            <person name="Chen S."/>
            <person name="He X."/>
            <person name="Wang R."/>
            <person name="Wang Y."/>
            <person name="Chen J."/>
            <person name="Wang L."/>
            <person name="Yu S."/>
            <person name="Wang B."/>
            <person name="Wei J."/>
            <person name="Song S."/>
            <person name="Lu X."/>
            <person name="Gao Z."/>
            <person name="Gu W."/>
            <person name="Deng X."/>
            <person name="Ma D."/>
            <person name="Wang S."/>
            <person name="Liang W."/>
            <person name="Fang L."/>
            <person name="Cai C."/>
            <person name="Zhu X."/>
            <person name="Zhou B."/>
            <person name="Zhang Y."/>
            <person name="Chen Z."/>
            <person name="Xu S."/>
            <person name="Zhu R."/>
            <person name="Wang S."/>
            <person name="Zhang T."/>
            <person name="Zhao G."/>
        </authorList>
    </citation>
    <scope>NUCLEOTIDE SEQUENCE [LARGE SCALE GENOMIC DNA]</scope>
    <source>
        <strain evidence="4">cv. Xinhai21</strain>
        <tissue evidence="3">Leaf</tissue>
    </source>
</reference>
<keyword evidence="2" id="KW-0732">Signal</keyword>
<evidence type="ECO:0000256" key="2">
    <source>
        <dbReference type="SAM" id="SignalP"/>
    </source>
</evidence>
<evidence type="ECO:0000256" key="1">
    <source>
        <dbReference type="SAM" id="Phobius"/>
    </source>
</evidence>